<evidence type="ECO:0000256" key="3">
    <source>
        <dbReference type="ARBA" id="ARBA00022729"/>
    </source>
</evidence>
<feature type="compositionally biased region" description="Basic and acidic residues" evidence="7">
    <location>
        <begin position="142"/>
        <end position="160"/>
    </location>
</feature>
<evidence type="ECO:0000256" key="8">
    <source>
        <dbReference type="SAM" id="SignalP"/>
    </source>
</evidence>
<feature type="compositionally biased region" description="Low complexity" evidence="7">
    <location>
        <begin position="638"/>
        <end position="653"/>
    </location>
</feature>
<feature type="compositionally biased region" description="Polar residues" evidence="7">
    <location>
        <begin position="539"/>
        <end position="550"/>
    </location>
</feature>
<dbReference type="KEGG" id="pbp:STSP1_02252"/>
<feature type="region of interest" description="Disordered" evidence="7">
    <location>
        <begin position="634"/>
        <end position="672"/>
    </location>
</feature>
<dbReference type="Gene3D" id="3.55.50.30">
    <property type="match status" value="1"/>
</dbReference>
<feature type="domain" description="NolW-like" evidence="10">
    <location>
        <begin position="324"/>
        <end position="383"/>
    </location>
</feature>
<evidence type="ECO:0000259" key="10">
    <source>
        <dbReference type="Pfam" id="PF03958"/>
    </source>
</evidence>
<evidence type="ECO:0000256" key="6">
    <source>
        <dbReference type="RuleBase" id="RU004004"/>
    </source>
</evidence>
<dbReference type="Pfam" id="PF21305">
    <property type="entry name" value="type_II_gspD_N0"/>
    <property type="match status" value="1"/>
</dbReference>
<dbReference type="InterPro" id="IPR001775">
    <property type="entry name" value="GspD/PilQ"/>
</dbReference>
<dbReference type="InterPro" id="IPR005644">
    <property type="entry name" value="NolW-like"/>
</dbReference>
<dbReference type="RefSeq" id="WP_085756444.1">
    <property type="nucleotide sequence ID" value="NZ_CP021023.1"/>
</dbReference>
<feature type="compositionally biased region" description="Polar residues" evidence="7">
    <location>
        <begin position="656"/>
        <end position="672"/>
    </location>
</feature>
<feature type="region of interest" description="Disordered" evidence="7">
    <location>
        <begin position="987"/>
        <end position="1006"/>
    </location>
</feature>
<dbReference type="InterPro" id="IPR050810">
    <property type="entry name" value="Bact_Secretion_Sys_Channel"/>
</dbReference>
<dbReference type="PANTHER" id="PTHR30332:SF24">
    <property type="entry name" value="SECRETIN GSPD-RELATED"/>
    <property type="match status" value="1"/>
</dbReference>
<dbReference type="Pfam" id="PF03958">
    <property type="entry name" value="Secretin_N"/>
    <property type="match status" value="2"/>
</dbReference>
<feature type="compositionally biased region" description="Polar residues" evidence="7">
    <location>
        <begin position="161"/>
        <end position="181"/>
    </location>
</feature>
<sequence length="1006" mass="111589" precursor="true">MVKKYRSLKAKFWSIAFLAALLVMSQHLLFAQQNEEVSERQKSILERLDIELQEGETFDEAMMRARQERSSQKAGARAIQNKAAGQQGSDQQAAQTQQTEQNGSDQQGQNAQASQQELTPEQQEAMERNRQAMEKAMEFLKKARQQREEAKEKYPEKFEQKNQPQPSKQTQTKNTARQDGQTLKPIKQGDTVQAAELPAAKEAAEGDFDVPEIGDANKKLNLSVKLPEKVEITSLIELVGKQLGLNYIYDQNKVRGEVMLKVHNGKIKVKDLYGLLESVLKFRGFIMTRRGNLVTIVTKNEASELDPAIVEGDQDVKPGDVIITRVFKLDHINTDSAKKMLMSMKLGISIVDLPETRSLIVTGYSYRMPRIQKMLSLVDVAGEKRVFEYRRLEYTLASSLVDKVEALAQNLGTVDVTVSSSSSSQRQPVRRDSKGRIIPNKKNGSSSSTVGQGKTEGVYLDVDDRTNRILMIGTEEEIKEVEGLIEAFDVPKQDLRKIQQYDIEFVGAEVVIDALEQLGIVAGEQSSASRLATARRPRGSTQQKSNSPSNAVIEDAKEVLEDEPQVVLLETSNSLLVNATDEQHEKIHSIIGYIDVEPEEDAAPVKVYPLENQSVQDIEETLVEVVERIAKDKAEKAGLSGQSSAGGSSSSRGKIQKTSLSSKGAGNTEVTITGDEGTNSIIVYANKKDQDWIEKLITELDKKRPQVLIDVTLVEVSQKDEFEYDLDVATSKNGLDDTSGAISAPINAGNVALGNFLEGRWDTENDKFKGFYSDSDIQSLLTVMKKKNYGRIMAKPKLLVNDNQEGTIETTTTTYKPQTQTDYVGDENPTAVESQTWEAYNAGVNLTITPHISEGDLLRLEIKVNRTDFDYSTSSSTSERPYDEIKSDVKTVVTVPDSSTIILGGLISINQGKGGSKVPILGDIPLVGGLFKTVSNSDDQSKLYVFVKANILRPTSGTKTGLDDLLEQSELQRESFEEAEQNFHKYQDFPGLESKKMEPDKVLEME</sequence>
<dbReference type="GO" id="GO:0009306">
    <property type="term" value="P:protein secretion"/>
    <property type="evidence" value="ECO:0007669"/>
    <property type="project" value="InterPro"/>
</dbReference>
<keyword evidence="4" id="KW-0472">Membrane</keyword>
<evidence type="ECO:0000313" key="12">
    <source>
        <dbReference type="EMBL" id="ARN57826.1"/>
    </source>
</evidence>
<name>A0A1W6LPZ7_9BACT</name>
<evidence type="ECO:0000256" key="5">
    <source>
        <dbReference type="RuleBase" id="RU004003"/>
    </source>
</evidence>
<keyword evidence="3 8" id="KW-0732">Signal</keyword>
<keyword evidence="13" id="KW-1185">Reference proteome</keyword>
<feature type="chain" id="PRO_5012032034" evidence="8">
    <location>
        <begin position="32"/>
        <end position="1006"/>
    </location>
</feature>
<evidence type="ECO:0000256" key="2">
    <source>
        <dbReference type="ARBA" id="ARBA00022692"/>
    </source>
</evidence>
<dbReference type="GO" id="GO:0015627">
    <property type="term" value="C:type II protein secretion system complex"/>
    <property type="evidence" value="ECO:0007669"/>
    <property type="project" value="TreeGrafter"/>
</dbReference>
<dbReference type="InterPro" id="IPR004846">
    <property type="entry name" value="T2SS/T3SS_dom"/>
</dbReference>
<reference evidence="13" key="1">
    <citation type="submission" date="2017-04" db="EMBL/GenBank/DDBJ databases">
        <title>Comparative genomics and description of representatives of a novel lineage of planctomycetes thriving in anoxic sediments.</title>
        <authorList>
            <person name="Spring S."/>
            <person name="Bunk B."/>
            <person name="Sproer C."/>
        </authorList>
    </citation>
    <scope>NUCLEOTIDE SEQUENCE [LARGE SCALE GENOMIC DNA]</scope>
    <source>
        <strain evidence="13">ST-PulAB-D4</strain>
    </source>
</reference>
<dbReference type="AlphaFoldDB" id="A0A1W6LPZ7"/>
<feature type="domain" description="Type II/III secretion system secretin-like" evidence="9">
    <location>
        <begin position="784"/>
        <end position="953"/>
    </location>
</feature>
<evidence type="ECO:0000313" key="13">
    <source>
        <dbReference type="Proteomes" id="UP000193334"/>
    </source>
</evidence>
<feature type="compositionally biased region" description="Low complexity" evidence="7">
    <location>
        <begin position="418"/>
        <end position="427"/>
    </location>
</feature>
<comment type="subcellular location">
    <subcellularLocation>
        <location evidence="6">Cell outer membrane</location>
    </subcellularLocation>
    <subcellularLocation>
        <location evidence="1">Membrane</location>
    </subcellularLocation>
</comment>
<feature type="domain" description="NolW-like" evidence="10">
    <location>
        <begin position="605"/>
        <end position="706"/>
    </location>
</feature>
<dbReference type="Gene3D" id="3.30.1370.120">
    <property type="match status" value="4"/>
</dbReference>
<evidence type="ECO:0000256" key="4">
    <source>
        <dbReference type="ARBA" id="ARBA00023136"/>
    </source>
</evidence>
<feature type="region of interest" description="Disordered" evidence="7">
    <location>
        <begin position="418"/>
        <end position="456"/>
    </location>
</feature>
<dbReference type="Pfam" id="PF00263">
    <property type="entry name" value="Secretin"/>
    <property type="match status" value="1"/>
</dbReference>
<dbReference type="PANTHER" id="PTHR30332">
    <property type="entry name" value="PROBABLE GENERAL SECRETION PATHWAY PROTEIN D"/>
    <property type="match status" value="1"/>
</dbReference>
<dbReference type="InterPro" id="IPR049371">
    <property type="entry name" value="GspD-like_N0"/>
</dbReference>
<dbReference type="STRING" id="1941349.STSP1_02252"/>
<organism evidence="12 13">
    <name type="scientific">Sedimentisphaera salicampi</name>
    <dbReference type="NCBI Taxonomy" id="1941349"/>
    <lineage>
        <taxon>Bacteria</taxon>
        <taxon>Pseudomonadati</taxon>
        <taxon>Planctomycetota</taxon>
        <taxon>Phycisphaerae</taxon>
        <taxon>Sedimentisphaerales</taxon>
        <taxon>Sedimentisphaeraceae</taxon>
        <taxon>Sedimentisphaera</taxon>
    </lineage>
</organism>
<dbReference type="PRINTS" id="PR00811">
    <property type="entry name" value="BCTERIALGSPD"/>
</dbReference>
<feature type="region of interest" description="Disordered" evidence="7">
    <location>
        <begin position="142"/>
        <end position="190"/>
    </location>
</feature>
<protein>
    <submittedName>
        <fullName evidence="12">General secretion pathway protein D</fullName>
    </submittedName>
</protein>
<keyword evidence="6" id="KW-0813">Transport</keyword>
<feature type="compositionally biased region" description="Polar residues" evidence="7">
    <location>
        <begin position="442"/>
        <end position="452"/>
    </location>
</feature>
<gene>
    <name evidence="12" type="primary">gspD_2</name>
    <name evidence="12" type="ORF">STSP1_02252</name>
</gene>
<evidence type="ECO:0000256" key="1">
    <source>
        <dbReference type="ARBA" id="ARBA00004370"/>
    </source>
</evidence>
<dbReference type="EMBL" id="CP021023">
    <property type="protein sequence ID" value="ARN57826.1"/>
    <property type="molecule type" value="Genomic_DNA"/>
</dbReference>
<evidence type="ECO:0000256" key="7">
    <source>
        <dbReference type="SAM" id="MobiDB-lite"/>
    </source>
</evidence>
<evidence type="ECO:0000259" key="9">
    <source>
        <dbReference type="Pfam" id="PF00263"/>
    </source>
</evidence>
<feature type="domain" description="GspD-like N0" evidence="11">
    <location>
        <begin position="229"/>
        <end position="294"/>
    </location>
</feature>
<accession>A0A1W6LPZ7</accession>
<feature type="region of interest" description="Disordered" evidence="7">
    <location>
        <begin position="66"/>
        <end position="126"/>
    </location>
</feature>
<feature type="region of interest" description="Disordered" evidence="7">
    <location>
        <begin position="526"/>
        <end position="550"/>
    </location>
</feature>
<keyword evidence="2" id="KW-0812">Transmembrane</keyword>
<dbReference type="GO" id="GO:0009279">
    <property type="term" value="C:cell outer membrane"/>
    <property type="evidence" value="ECO:0007669"/>
    <property type="project" value="UniProtKB-SubCell"/>
</dbReference>
<proteinExistence type="inferred from homology"/>
<dbReference type="Proteomes" id="UP000193334">
    <property type="component" value="Chromosome"/>
</dbReference>
<comment type="similarity">
    <text evidence="5">Belongs to the bacterial secretin family.</text>
</comment>
<evidence type="ECO:0000259" key="11">
    <source>
        <dbReference type="Pfam" id="PF21305"/>
    </source>
</evidence>
<dbReference type="InterPro" id="IPR038591">
    <property type="entry name" value="NolW-like_sf"/>
</dbReference>
<feature type="compositionally biased region" description="Low complexity" evidence="7">
    <location>
        <begin position="83"/>
        <end position="116"/>
    </location>
</feature>
<feature type="signal peptide" evidence="8">
    <location>
        <begin position="1"/>
        <end position="31"/>
    </location>
</feature>